<name>A0A5S6Q9X0_TRIMR</name>
<feature type="region of interest" description="Disordered" evidence="1">
    <location>
        <begin position="94"/>
        <end position="115"/>
    </location>
</feature>
<evidence type="ECO:0000256" key="1">
    <source>
        <dbReference type="SAM" id="MobiDB-lite"/>
    </source>
</evidence>
<protein>
    <submittedName>
        <fullName evidence="3">Uncharacterized protein</fullName>
    </submittedName>
</protein>
<dbReference type="WBParaSite" id="TMUE_1000003988.1">
    <property type="protein sequence ID" value="TMUE_1000003988.1"/>
    <property type="gene ID" value="WBGene00298828"/>
</dbReference>
<keyword evidence="2" id="KW-1185">Reference proteome</keyword>
<organism evidence="2 3">
    <name type="scientific">Trichuris muris</name>
    <name type="common">Mouse whipworm</name>
    <dbReference type="NCBI Taxonomy" id="70415"/>
    <lineage>
        <taxon>Eukaryota</taxon>
        <taxon>Metazoa</taxon>
        <taxon>Ecdysozoa</taxon>
        <taxon>Nematoda</taxon>
        <taxon>Enoplea</taxon>
        <taxon>Dorylaimia</taxon>
        <taxon>Trichinellida</taxon>
        <taxon>Trichuridae</taxon>
        <taxon>Trichuris</taxon>
    </lineage>
</organism>
<feature type="compositionally biased region" description="Basic and acidic residues" evidence="1">
    <location>
        <begin position="94"/>
        <end position="108"/>
    </location>
</feature>
<evidence type="ECO:0000313" key="3">
    <source>
        <dbReference type="WBParaSite" id="TMUE_1000003988.1"/>
    </source>
</evidence>
<proteinExistence type="predicted"/>
<dbReference type="AlphaFoldDB" id="A0A5S6Q9X0"/>
<dbReference type="Proteomes" id="UP000046395">
    <property type="component" value="Unassembled WGS sequence"/>
</dbReference>
<accession>A0A5S6Q9X0</accession>
<evidence type="ECO:0000313" key="2">
    <source>
        <dbReference type="Proteomes" id="UP000046395"/>
    </source>
</evidence>
<reference evidence="3" key="1">
    <citation type="submission" date="2019-12" db="UniProtKB">
        <authorList>
            <consortium name="WormBaseParasite"/>
        </authorList>
    </citation>
    <scope>IDENTIFICATION</scope>
</reference>
<sequence>MATESSMFAQPFTSAVIVARRAKQLFKNVAQCLRKQVARYRFHLPRAPEPSTAQPVMTNSQLEGSVGRQQFCFTGRMQFRSQSGNAFDGIATDIQRKAGEAKRTETTAKAEQPQN</sequence>